<proteinExistence type="inferred from homology"/>
<feature type="region of interest" description="Disordered" evidence="4">
    <location>
        <begin position="500"/>
        <end position="708"/>
    </location>
</feature>
<accession>A0A0G4M7A3</accession>
<evidence type="ECO:0008006" key="7">
    <source>
        <dbReference type="Google" id="ProtNLM"/>
    </source>
</evidence>
<evidence type="ECO:0000313" key="5">
    <source>
        <dbReference type="EMBL" id="CRK29785.1"/>
    </source>
</evidence>
<evidence type="ECO:0000256" key="2">
    <source>
        <dbReference type="ARBA" id="ARBA00023054"/>
    </source>
</evidence>
<organism evidence="5 6">
    <name type="scientific">Verticillium longisporum</name>
    <name type="common">Verticillium dahliae var. longisporum</name>
    <dbReference type="NCBI Taxonomy" id="100787"/>
    <lineage>
        <taxon>Eukaryota</taxon>
        <taxon>Fungi</taxon>
        <taxon>Dikarya</taxon>
        <taxon>Ascomycota</taxon>
        <taxon>Pezizomycotina</taxon>
        <taxon>Sordariomycetes</taxon>
        <taxon>Hypocreomycetidae</taxon>
        <taxon>Glomerellales</taxon>
        <taxon>Plectosphaerellaceae</taxon>
        <taxon>Verticillium</taxon>
    </lineage>
</organism>
<feature type="region of interest" description="Disordered" evidence="4">
    <location>
        <begin position="1"/>
        <end position="24"/>
    </location>
</feature>
<comment type="similarity">
    <text evidence="1">Belongs to the ADIP family.</text>
</comment>
<dbReference type="AlphaFoldDB" id="A0A0G4M7A3"/>
<feature type="compositionally biased region" description="Polar residues" evidence="4">
    <location>
        <begin position="11"/>
        <end position="24"/>
    </location>
</feature>
<name>A0A0G4M7A3_VERLO</name>
<dbReference type="EMBL" id="CVQI01022224">
    <property type="protein sequence ID" value="CRK29785.1"/>
    <property type="molecule type" value="Genomic_DNA"/>
</dbReference>
<keyword evidence="2 3" id="KW-0175">Coiled coil</keyword>
<gene>
    <name evidence="5" type="ORF">BN1723_003650</name>
</gene>
<sequence>MPLTETPLIPTLSTNAPTSTRPQSHLQHHLCPWFHDHTSPATPLTPPSTAGIMADKDNDNDNLRTASLYINNQLLSRGLLSDGQSIDFARPERNPGGVDATMGRVMSIINDLILRRDRDAQNREALSTTLRTLRAENLKATNDVSRLTEKHADARRKLEIAEASETAARTQLKSADAAVRGLKEEMARAKVLVAQTRASCATEVRRRDRQIDGLKKQLGDAGRARGSSKSSIVTVISVVGDVGAEERSRAGATPGAADLRSETNQFLTELTRNLSGENTALLAVVRRTLGKLKDMSGWDKGASQGDGHAVALQTNCDEMERELEVILEHLQTILTNPSFVPIEEVESREEEINRLKEGWVKMESRWQEAVHLMDGWRKRLVANGRGVNMEELDMGLRLSPIRVRQTRDYKPEPEPEPVADSHLSFIQEECTQDLDALRSSPGPEPVEEEESLDLEPAHEYDVEVQDEHDYASESSIFEDEIDDVDVDVSEPNIEILQQSTAFLSSSPLPPRPQLSPLKETNTAGNRGASEAKSSHEKHSDYSIKAEGKAWDLGDDSNVPEPSSHRFRLPRSPLKAMRAVTPEIEEKPRTASAASDASMDELALDQPPSAPPSPSPLPRERTRDLRKPANAKVVVQKKPDTKPEPPAKPAPSRTNGRRRIVSDKSVDENLPPAPAIQQTPRTRRDISPRHVSSRLPLPRPANPPPQQSPLTMATIAAKLAASEREADAARWRTERSMRAVRFSFSGDEEQPQPLPKRKRDRRVSKVASRRRSTLNPFEMESLISGNLGAPSPGA</sequence>
<dbReference type="InterPro" id="IPR021622">
    <property type="entry name" value="Afadin/alpha-actinin-bd"/>
</dbReference>
<feature type="region of interest" description="Disordered" evidence="4">
    <location>
        <begin position="741"/>
        <end position="793"/>
    </location>
</feature>
<feature type="compositionally biased region" description="Basic and acidic residues" evidence="4">
    <location>
        <begin position="617"/>
        <end position="626"/>
    </location>
</feature>
<feature type="compositionally biased region" description="Basic residues" evidence="4">
    <location>
        <begin position="754"/>
        <end position="771"/>
    </location>
</feature>
<feature type="coiled-coil region" evidence="3">
    <location>
        <begin position="130"/>
        <end position="192"/>
    </location>
</feature>
<dbReference type="Pfam" id="PF11559">
    <property type="entry name" value="ADIP"/>
    <property type="match status" value="1"/>
</dbReference>
<feature type="compositionally biased region" description="Pro residues" evidence="4">
    <location>
        <begin position="696"/>
        <end position="706"/>
    </location>
</feature>
<evidence type="ECO:0000256" key="3">
    <source>
        <dbReference type="SAM" id="Coils"/>
    </source>
</evidence>
<reference evidence="6" key="1">
    <citation type="submission" date="2015-05" db="EMBL/GenBank/DDBJ databases">
        <authorList>
            <person name="Fogelqvist Johan"/>
        </authorList>
    </citation>
    <scope>NUCLEOTIDE SEQUENCE [LARGE SCALE GENOMIC DNA]</scope>
</reference>
<feature type="region of interest" description="Disordered" evidence="4">
    <location>
        <begin position="435"/>
        <end position="456"/>
    </location>
</feature>
<protein>
    <recommendedName>
        <fullName evidence="7">NIMA interactive protein</fullName>
    </recommendedName>
</protein>
<dbReference type="Proteomes" id="UP000045706">
    <property type="component" value="Unassembled WGS sequence"/>
</dbReference>
<evidence type="ECO:0000313" key="6">
    <source>
        <dbReference type="Proteomes" id="UP000045706"/>
    </source>
</evidence>
<evidence type="ECO:0000256" key="4">
    <source>
        <dbReference type="SAM" id="MobiDB-lite"/>
    </source>
</evidence>
<feature type="compositionally biased region" description="Pro residues" evidence="4">
    <location>
        <begin position="607"/>
        <end position="616"/>
    </location>
</feature>
<feature type="compositionally biased region" description="Basic and acidic residues" evidence="4">
    <location>
        <begin position="532"/>
        <end position="551"/>
    </location>
</feature>
<evidence type="ECO:0000256" key="1">
    <source>
        <dbReference type="ARBA" id="ARBA00009291"/>
    </source>
</evidence>